<feature type="domain" description="PDZ" evidence="2">
    <location>
        <begin position="502"/>
        <end position="549"/>
    </location>
</feature>
<dbReference type="Pfam" id="PF17899">
    <property type="entry name" value="Peptidase_M61_N"/>
    <property type="match status" value="1"/>
</dbReference>
<organism evidence="4 5">
    <name type="scientific">Sphingomonas sinipercae</name>
    <dbReference type="NCBI Taxonomy" id="2714944"/>
    <lineage>
        <taxon>Bacteria</taxon>
        <taxon>Pseudomonadati</taxon>
        <taxon>Pseudomonadota</taxon>
        <taxon>Alphaproteobacteria</taxon>
        <taxon>Sphingomonadales</taxon>
        <taxon>Sphingomonadaceae</taxon>
        <taxon>Sphingomonas</taxon>
    </lineage>
</organism>
<dbReference type="PIRSF" id="PIRSF016493">
    <property type="entry name" value="Glycyl_aminpptds"/>
    <property type="match status" value="1"/>
</dbReference>
<evidence type="ECO:0000313" key="4">
    <source>
        <dbReference type="EMBL" id="QIL03314.1"/>
    </source>
</evidence>
<feature type="domain" description="Peptidase M61 catalytic" evidence="1">
    <location>
        <begin position="277"/>
        <end position="393"/>
    </location>
</feature>
<dbReference type="EMBL" id="CP049871">
    <property type="protein sequence ID" value="QIL03314.1"/>
    <property type="molecule type" value="Genomic_DNA"/>
</dbReference>
<dbReference type="Gene3D" id="2.30.42.10">
    <property type="match status" value="1"/>
</dbReference>
<dbReference type="InterPro" id="IPR041489">
    <property type="entry name" value="PDZ_6"/>
</dbReference>
<dbReference type="KEGG" id="ssin:G7078_05600"/>
<keyword evidence="5" id="KW-1185">Reference proteome</keyword>
<proteinExistence type="predicted"/>
<evidence type="ECO:0000259" key="3">
    <source>
        <dbReference type="Pfam" id="PF17899"/>
    </source>
</evidence>
<accession>A0A6G7ZQQ4</accession>
<dbReference type="Gene3D" id="1.10.390.10">
    <property type="entry name" value="Neutral Protease Domain 2"/>
    <property type="match status" value="1"/>
</dbReference>
<dbReference type="AlphaFoldDB" id="A0A6G7ZQQ4"/>
<protein>
    <submittedName>
        <fullName evidence="4">M61 family metallopeptidase</fullName>
    </submittedName>
</protein>
<gene>
    <name evidence="4" type="ORF">G7078_05600</name>
</gene>
<dbReference type="InterPro" id="IPR040756">
    <property type="entry name" value="Peptidase_M61_N"/>
</dbReference>
<evidence type="ECO:0000259" key="2">
    <source>
        <dbReference type="Pfam" id="PF17820"/>
    </source>
</evidence>
<dbReference type="SUPFAM" id="SSF55486">
    <property type="entry name" value="Metalloproteases ('zincins'), catalytic domain"/>
    <property type="match status" value="1"/>
</dbReference>
<dbReference type="Pfam" id="PF17820">
    <property type="entry name" value="PDZ_6"/>
    <property type="match status" value="1"/>
</dbReference>
<reference evidence="4 5" key="1">
    <citation type="submission" date="2020-03" db="EMBL/GenBank/DDBJ databases">
        <title>Sphingomonas sp. nov., isolated from fish.</title>
        <authorList>
            <person name="Hyun D.-W."/>
            <person name="Bae J.-W."/>
        </authorList>
    </citation>
    <scope>NUCLEOTIDE SEQUENCE [LARGE SCALE GENOMIC DNA]</scope>
    <source>
        <strain evidence="4 5">HDW15C</strain>
    </source>
</reference>
<dbReference type="InterPro" id="IPR027268">
    <property type="entry name" value="Peptidase_M4/M1_CTD_sf"/>
</dbReference>
<evidence type="ECO:0000313" key="5">
    <source>
        <dbReference type="Proteomes" id="UP000502502"/>
    </source>
</evidence>
<feature type="domain" description="Peptidase M61 N-terminal" evidence="3">
    <location>
        <begin position="15"/>
        <end position="180"/>
    </location>
</feature>
<evidence type="ECO:0000259" key="1">
    <source>
        <dbReference type="Pfam" id="PF05299"/>
    </source>
</evidence>
<dbReference type="Pfam" id="PF05299">
    <property type="entry name" value="Peptidase_M61"/>
    <property type="match status" value="1"/>
</dbReference>
<dbReference type="InterPro" id="IPR036034">
    <property type="entry name" value="PDZ_sf"/>
</dbReference>
<dbReference type="InterPro" id="IPR024191">
    <property type="entry name" value="Peptidase_M61"/>
</dbReference>
<sequence>MPVAAQRQPSAPPVEYALSFDNAVHNEARITVTYRAVRPGPMRYQMSRSSPGRYALHEFAKNVYAVSASDGAGRPLAIIRSDPYGWTVLPSGDGTVRVTYTLYADRGDGTYAQIDPTHAHLNMPATLMWATGYDDRPVTVRFKPFDASWKVATQLFPTADPFTFQAPNFQYLMDSPAELSDFDMRSWTVPSPGGPRTIRLAVHHEGTAADVDKLMAKTQKVVAQEIAVFGAPAPYDTGTYTFIVDAMPQASGDGMEHRNSTIVSGRGGLAASDYAQLGTISHEFFHSWNVERLRPRELEPFDFTRANPTPSLWFAEGFTTYYGPLFIRRAGESSTDRFLQGLAGTWNYVANGPGRSFGSPLEMSLRAPFVDAATSVDPTTPNIITNYYPYGAAIGLSLDLMLRQRGLSLDGFMRHMWLRNGVNERPFTTADLERGLAEFTRDPAFASDVFTRFIRGSALPDLAPLLAQAGLSVRPANPGKAFAGDVDLTATKNELSLDSATQPGSPLYIAGIERGDRLLSVAGAKIESKADWDKVLAKTKPGQSVAVRFVQRGHERTAMLTFVGDPTVEIVRDEAIGKTLSPAQQAFRTAWLGAEPAPAK</sequence>
<dbReference type="Proteomes" id="UP000502502">
    <property type="component" value="Chromosome"/>
</dbReference>
<dbReference type="SUPFAM" id="SSF50156">
    <property type="entry name" value="PDZ domain-like"/>
    <property type="match status" value="1"/>
</dbReference>
<dbReference type="Gene3D" id="2.60.40.3650">
    <property type="match status" value="1"/>
</dbReference>
<name>A0A6G7ZQQ4_9SPHN</name>
<dbReference type="InterPro" id="IPR007963">
    <property type="entry name" value="Peptidase_M61_catalytic"/>
</dbReference>